<reference evidence="4 5" key="1">
    <citation type="journal article" date="2020" name="G3 (Bethesda)">
        <title>Improved Reference Genome for Cyclotella cryptica CCMP332, a Model for Cell Wall Morphogenesis, Salinity Adaptation, and Lipid Production in Diatoms (Bacillariophyta).</title>
        <authorList>
            <person name="Roberts W.R."/>
            <person name="Downey K.M."/>
            <person name="Ruck E.C."/>
            <person name="Traller J.C."/>
            <person name="Alverson A.J."/>
        </authorList>
    </citation>
    <scope>NUCLEOTIDE SEQUENCE [LARGE SCALE GENOMIC DNA]</scope>
    <source>
        <strain evidence="4 5">CCMP332</strain>
    </source>
</reference>
<keyword evidence="5" id="KW-1185">Reference proteome</keyword>
<evidence type="ECO:0000256" key="2">
    <source>
        <dbReference type="SAM" id="MobiDB-lite"/>
    </source>
</evidence>
<organism evidence="4 5">
    <name type="scientific">Cyclotella cryptica</name>
    <dbReference type="NCBI Taxonomy" id="29204"/>
    <lineage>
        <taxon>Eukaryota</taxon>
        <taxon>Sar</taxon>
        <taxon>Stramenopiles</taxon>
        <taxon>Ochrophyta</taxon>
        <taxon>Bacillariophyta</taxon>
        <taxon>Coscinodiscophyceae</taxon>
        <taxon>Thalassiosirophycidae</taxon>
        <taxon>Stephanodiscales</taxon>
        <taxon>Stephanodiscaceae</taxon>
        <taxon>Cyclotella</taxon>
    </lineage>
</organism>
<keyword evidence="1" id="KW-0863">Zinc-finger</keyword>
<name>A0ABD3Q7A4_9STRA</name>
<dbReference type="PROSITE" id="PS50966">
    <property type="entry name" value="ZF_SWIM"/>
    <property type="match status" value="1"/>
</dbReference>
<gene>
    <name evidence="4" type="ORF">HJC23_002193</name>
</gene>
<evidence type="ECO:0000256" key="1">
    <source>
        <dbReference type="PROSITE-ProRule" id="PRU00325"/>
    </source>
</evidence>
<dbReference type="EMBL" id="JABMIG020000067">
    <property type="protein sequence ID" value="KAL3795922.1"/>
    <property type="molecule type" value="Genomic_DNA"/>
</dbReference>
<feature type="domain" description="SWIM-type" evidence="3">
    <location>
        <begin position="144"/>
        <end position="210"/>
    </location>
</feature>
<sequence>MEAQYAPPNNPLHLLDDFLCSLPPIEPLSNLGTDATESESQRSNSSPSHHEKRNDLTLRVAADLFANNLSLLENALSLLEEHEQFQSVTQAVNKDANEYNPIIRAIRAKRSGRNVILIQKQRKNKTRNFPEQDKRNKNEMNEFYLCLLGRDRANAWNRMQRWGMHCTCRSFFENTKGGRSSKGGTIGGMAPLSCQTVLCKHLLAVILMPHLLPWNEKGMKVEIIDDREFAKVISRASIG</sequence>
<feature type="region of interest" description="Disordered" evidence="2">
    <location>
        <begin position="29"/>
        <end position="54"/>
    </location>
</feature>
<keyword evidence="1" id="KW-0479">Metal-binding</keyword>
<proteinExistence type="predicted"/>
<dbReference type="AlphaFoldDB" id="A0ABD3Q7A4"/>
<dbReference type="GO" id="GO:0008270">
    <property type="term" value="F:zinc ion binding"/>
    <property type="evidence" value="ECO:0007669"/>
    <property type="project" value="UniProtKB-KW"/>
</dbReference>
<accession>A0ABD3Q7A4</accession>
<protein>
    <recommendedName>
        <fullName evidence="3">SWIM-type domain-containing protein</fullName>
    </recommendedName>
</protein>
<dbReference type="Proteomes" id="UP001516023">
    <property type="component" value="Unassembled WGS sequence"/>
</dbReference>
<dbReference type="InterPro" id="IPR007527">
    <property type="entry name" value="Znf_SWIM"/>
</dbReference>
<comment type="caution">
    <text evidence="4">The sequence shown here is derived from an EMBL/GenBank/DDBJ whole genome shotgun (WGS) entry which is preliminary data.</text>
</comment>
<evidence type="ECO:0000259" key="3">
    <source>
        <dbReference type="PROSITE" id="PS50966"/>
    </source>
</evidence>
<evidence type="ECO:0000313" key="5">
    <source>
        <dbReference type="Proteomes" id="UP001516023"/>
    </source>
</evidence>
<evidence type="ECO:0000313" key="4">
    <source>
        <dbReference type="EMBL" id="KAL3795922.1"/>
    </source>
</evidence>
<keyword evidence="1" id="KW-0862">Zinc</keyword>